<comment type="caution">
    <text evidence="6">The sequence shown here is derived from an EMBL/GenBank/DDBJ whole genome shotgun (WGS) entry which is preliminary data.</text>
</comment>
<dbReference type="Proteomes" id="UP001589862">
    <property type="component" value="Unassembled WGS sequence"/>
</dbReference>
<dbReference type="InterPro" id="IPR015422">
    <property type="entry name" value="PyrdxlP-dep_Trfase_small"/>
</dbReference>
<name>A0ABV6P7U2_9MICC</name>
<dbReference type="InterPro" id="IPR004839">
    <property type="entry name" value="Aminotransferase_I/II_large"/>
</dbReference>
<gene>
    <name evidence="4" type="primary">pat</name>
    <name evidence="6" type="ORF">ACFFFR_02195</name>
</gene>
<dbReference type="InterPro" id="IPR015424">
    <property type="entry name" value="PyrdxlP-dep_Trfase"/>
</dbReference>
<dbReference type="RefSeq" id="WP_377457887.1">
    <property type="nucleotide sequence ID" value="NZ_JBHLUB010000002.1"/>
</dbReference>
<keyword evidence="2 4" id="KW-0808">Transferase</keyword>
<dbReference type="NCBIfam" id="NF002878">
    <property type="entry name" value="PRK03321.1"/>
    <property type="match status" value="1"/>
</dbReference>
<dbReference type="EC" id="2.6.1.57" evidence="4"/>
<dbReference type="InterPro" id="IPR015421">
    <property type="entry name" value="PyrdxlP-dep_Trfase_major"/>
</dbReference>
<evidence type="ECO:0000313" key="6">
    <source>
        <dbReference type="EMBL" id="MFC0581200.1"/>
    </source>
</evidence>
<keyword evidence="3 4" id="KW-0663">Pyridoxal phosphate</keyword>
<feature type="modified residue" description="N6-(pyridoxal phosphate)lysine" evidence="4">
    <location>
        <position position="233"/>
    </location>
</feature>
<dbReference type="CDD" id="cd00609">
    <property type="entry name" value="AAT_like"/>
    <property type="match status" value="1"/>
</dbReference>
<dbReference type="PANTHER" id="PTHR43643:SF3">
    <property type="entry name" value="HISTIDINOL-PHOSPHATE AMINOTRANSFERASE"/>
    <property type="match status" value="1"/>
</dbReference>
<comment type="cofactor">
    <cofactor evidence="4">
        <name>pyridoxal 5'-phosphate</name>
        <dbReference type="ChEBI" id="CHEBI:597326"/>
    </cofactor>
</comment>
<evidence type="ECO:0000313" key="7">
    <source>
        <dbReference type="Proteomes" id="UP001589862"/>
    </source>
</evidence>
<organism evidence="6 7">
    <name type="scientific">Micrococcoides hystricis</name>
    <dbReference type="NCBI Taxonomy" id="1572761"/>
    <lineage>
        <taxon>Bacteria</taxon>
        <taxon>Bacillati</taxon>
        <taxon>Actinomycetota</taxon>
        <taxon>Actinomycetes</taxon>
        <taxon>Micrococcales</taxon>
        <taxon>Micrococcaceae</taxon>
        <taxon>Micrococcoides</taxon>
    </lineage>
</organism>
<keyword evidence="1 4" id="KW-0032">Aminotransferase</keyword>
<feature type="domain" description="Aminotransferase class I/classII large" evidence="5">
    <location>
        <begin position="39"/>
        <end position="351"/>
    </location>
</feature>
<dbReference type="InterPro" id="IPR024892">
    <property type="entry name" value="ArAT"/>
</dbReference>
<comment type="function">
    <text evidence="4">Aminotransferase that catalyzes the conversion of aromatic amino acids and 2-oxoglutarate into corresponding aromatic oxo acids and L-glutamate.</text>
</comment>
<sequence length="372" mass="40721">MSNQPAQHHGVYPRPVLGQLPKYAAGKVATPVEGLTPYKLSSNENPFGPVPAVHKVLAEFTDYCRYPDPMSTALRERIGTHLGVPADDIVTGAGSLGALTQLISTFAGTNEDGSKDEVIYPWRSFEAYPIVVRTAGAQDVQIPLLPDHRHDLDAMAAAINERTRVIILCTPNNPTGPVLTTAEVEDFMAKVPNHVLVILDEAYLEFIRDENAVEGVEMYRKYPNLVALRTFSKAHGLANLRVGYSLSNPDLTQYLRVIQTPFAVSTVASNAAIASLDAIEEVMERVNQVVAERDRVQAGLAELGWDIPESHANFVWLPMGERTQEFAAKADEVALSLRAFGDEGLRVSIGEVEANDRFLQLCADNRDFLAAD</sequence>
<dbReference type="InterPro" id="IPR050106">
    <property type="entry name" value="HistidinolP_aminotransfase"/>
</dbReference>
<dbReference type="EMBL" id="JBHLUB010000002">
    <property type="protein sequence ID" value="MFC0581200.1"/>
    <property type="molecule type" value="Genomic_DNA"/>
</dbReference>
<dbReference type="GO" id="GO:0004400">
    <property type="term" value="F:histidinol-phosphate transaminase activity"/>
    <property type="evidence" value="ECO:0007669"/>
    <property type="project" value="UniProtKB-EC"/>
</dbReference>
<comment type="similarity">
    <text evidence="4">Belongs to the class-II pyridoxal-phosphate-dependent aminotransferase family.</text>
</comment>
<dbReference type="PANTHER" id="PTHR43643">
    <property type="entry name" value="HISTIDINOL-PHOSPHATE AMINOTRANSFERASE 2"/>
    <property type="match status" value="1"/>
</dbReference>
<evidence type="ECO:0000256" key="2">
    <source>
        <dbReference type="ARBA" id="ARBA00022679"/>
    </source>
</evidence>
<dbReference type="Gene3D" id="3.90.1150.10">
    <property type="entry name" value="Aspartate Aminotransferase, domain 1"/>
    <property type="match status" value="1"/>
</dbReference>
<comment type="catalytic activity">
    <reaction evidence="4">
        <text>an aromatic L-alpha-amino acid + 2-oxoglutarate = an aromatic oxo-acid + L-glutamate</text>
        <dbReference type="Rhea" id="RHEA:17533"/>
        <dbReference type="ChEBI" id="CHEBI:16810"/>
        <dbReference type="ChEBI" id="CHEBI:29985"/>
        <dbReference type="ChEBI" id="CHEBI:73309"/>
        <dbReference type="ChEBI" id="CHEBI:84824"/>
        <dbReference type="EC" id="2.6.1.57"/>
    </reaction>
</comment>
<evidence type="ECO:0000256" key="4">
    <source>
        <dbReference type="HAMAP-Rule" id="MF_01513"/>
    </source>
</evidence>
<dbReference type="HAMAP" id="MF_01513">
    <property type="entry name" value="Phe_aminotrans_2"/>
    <property type="match status" value="1"/>
</dbReference>
<dbReference type="SUPFAM" id="SSF53383">
    <property type="entry name" value="PLP-dependent transferases"/>
    <property type="match status" value="1"/>
</dbReference>
<dbReference type="Pfam" id="PF00155">
    <property type="entry name" value="Aminotran_1_2"/>
    <property type="match status" value="1"/>
</dbReference>
<keyword evidence="7" id="KW-1185">Reference proteome</keyword>
<accession>A0ABV6P7U2</accession>
<evidence type="ECO:0000256" key="1">
    <source>
        <dbReference type="ARBA" id="ARBA00022576"/>
    </source>
</evidence>
<reference evidence="6 7" key="1">
    <citation type="submission" date="2024-09" db="EMBL/GenBank/DDBJ databases">
        <authorList>
            <person name="Sun Q."/>
            <person name="Mori K."/>
        </authorList>
    </citation>
    <scope>NUCLEOTIDE SEQUENCE [LARGE SCALE GENOMIC DNA]</scope>
    <source>
        <strain evidence="6 7">NCAIM B.02604</strain>
    </source>
</reference>
<comment type="subunit">
    <text evidence="4">Homodimer.</text>
</comment>
<evidence type="ECO:0000256" key="3">
    <source>
        <dbReference type="ARBA" id="ARBA00022898"/>
    </source>
</evidence>
<evidence type="ECO:0000259" key="5">
    <source>
        <dbReference type="Pfam" id="PF00155"/>
    </source>
</evidence>
<protein>
    <recommendedName>
        <fullName evidence="4">Aromatic amino acid aminotransferase</fullName>
        <shortName evidence="4">ArAT</shortName>
        <ecNumber evidence="4">2.6.1.57</ecNumber>
    </recommendedName>
</protein>
<dbReference type="Gene3D" id="3.40.640.10">
    <property type="entry name" value="Type I PLP-dependent aspartate aminotransferase-like (Major domain)"/>
    <property type="match status" value="1"/>
</dbReference>
<proteinExistence type="inferred from homology"/>